<feature type="transmembrane region" description="Helical" evidence="1">
    <location>
        <begin position="25"/>
        <end position="42"/>
    </location>
</feature>
<evidence type="ECO:0000256" key="1">
    <source>
        <dbReference type="SAM" id="Phobius"/>
    </source>
</evidence>
<dbReference type="Pfam" id="PF05656">
    <property type="entry name" value="DUF805"/>
    <property type="match status" value="1"/>
</dbReference>
<evidence type="ECO:0000313" key="3">
    <source>
        <dbReference type="Proteomes" id="UP000279760"/>
    </source>
</evidence>
<dbReference type="EMBL" id="CP033577">
    <property type="protein sequence ID" value="AYV22874.1"/>
    <property type="molecule type" value="Genomic_DNA"/>
</dbReference>
<feature type="transmembrane region" description="Helical" evidence="1">
    <location>
        <begin position="54"/>
        <end position="72"/>
    </location>
</feature>
<dbReference type="RefSeq" id="WP_051647556.1">
    <property type="nucleotide sequence ID" value="NZ_CP033577.1"/>
</dbReference>
<feature type="transmembrane region" description="Helical" evidence="1">
    <location>
        <begin position="84"/>
        <end position="105"/>
    </location>
</feature>
<proteinExistence type="predicted"/>
<keyword evidence="1" id="KW-0812">Transmembrane</keyword>
<dbReference type="Proteomes" id="UP000279760">
    <property type="component" value="Chromosome 1"/>
</dbReference>
<evidence type="ECO:0000313" key="2">
    <source>
        <dbReference type="EMBL" id="AYV22874.1"/>
    </source>
</evidence>
<dbReference type="AlphaFoldDB" id="A0A3G4VDU0"/>
<dbReference type="PANTHER" id="PTHR34980">
    <property type="entry name" value="INNER MEMBRANE PROTEIN-RELATED-RELATED"/>
    <property type="match status" value="1"/>
</dbReference>
<keyword evidence="1" id="KW-1133">Transmembrane helix</keyword>
<protein>
    <submittedName>
        <fullName evidence="2">DUF805 domain-containing protein</fullName>
    </submittedName>
</protein>
<gene>
    <name evidence="2" type="ORF">ECB94_17155</name>
</gene>
<organism evidence="2 3">
    <name type="scientific">Vibrio mediterranei</name>
    <dbReference type="NCBI Taxonomy" id="689"/>
    <lineage>
        <taxon>Bacteria</taxon>
        <taxon>Pseudomonadati</taxon>
        <taxon>Pseudomonadota</taxon>
        <taxon>Gammaproteobacteria</taxon>
        <taxon>Vibrionales</taxon>
        <taxon>Vibrionaceae</taxon>
        <taxon>Vibrio</taxon>
    </lineage>
</organism>
<sequence length="120" mass="13584">MLNNYIDVLKNNYANFNGRATRKQYWSYVLVSFVIALLFNIIDRIVGAGSEQFGLFGTFYSLAVLVPTLAVGCRRLHDTGRSGWWLFLYLIPLLGALILVIFFIFKSDHDNEYGAAPPSL</sequence>
<name>A0A3G4VDU0_9VIBR</name>
<dbReference type="InterPro" id="IPR008523">
    <property type="entry name" value="DUF805"/>
</dbReference>
<dbReference type="GO" id="GO:0005886">
    <property type="term" value="C:plasma membrane"/>
    <property type="evidence" value="ECO:0007669"/>
    <property type="project" value="TreeGrafter"/>
</dbReference>
<dbReference type="PANTHER" id="PTHR34980:SF2">
    <property type="entry name" value="INNER MEMBRANE PROTEIN YHAH-RELATED"/>
    <property type="match status" value="1"/>
</dbReference>
<reference evidence="2 3" key="1">
    <citation type="submission" date="2018-11" db="EMBL/GenBank/DDBJ databases">
        <title>Complete Genome Sequence of Vbrio mediterranei 117-T6: a Potential Pathogen Bacteria Isolated from the Conchocelis of Pyropia.</title>
        <authorList>
            <person name="Liu Q."/>
        </authorList>
    </citation>
    <scope>NUCLEOTIDE SEQUENCE [LARGE SCALE GENOMIC DNA]</scope>
    <source>
        <strain evidence="2 3">117-T6</strain>
    </source>
</reference>
<accession>A0A3G4VDU0</accession>
<keyword evidence="1" id="KW-0472">Membrane</keyword>